<dbReference type="PANTHER" id="PTHR43861:SF1">
    <property type="entry name" value="TRANS-ACONITATE 2-METHYLTRANSFERASE"/>
    <property type="match status" value="1"/>
</dbReference>
<dbReference type="GO" id="GO:0008168">
    <property type="term" value="F:methyltransferase activity"/>
    <property type="evidence" value="ECO:0007669"/>
    <property type="project" value="UniProtKB-KW"/>
</dbReference>
<dbReference type="Pfam" id="PF13649">
    <property type="entry name" value="Methyltransf_25"/>
    <property type="match status" value="1"/>
</dbReference>
<organism evidence="4 5">
    <name type="scientific">Pseudodesulfovibrio portus</name>
    <dbReference type="NCBI Taxonomy" id="231439"/>
    <lineage>
        <taxon>Bacteria</taxon>
        <taxon>Pseudomonadati</taxon>
        <taxon>Thermodesulfobacteriota</taxon>
        <taxon>Desulfovibrionia</taxon>
        <taxon>Desulfovibrionales</taxon>
        <taxon>Desulfovibrionaceae</taxon>
    </lineage>
</organism>
<dbReference type="InterPro" id="IPR041698">
    <property type="entry name" value="Methyltransf_25"/>
</dbReference>
<dbReference type="CDD" id="cd02440">
    <property type="entry name" value="AdoMet_MTases"/>
    <property type="match status" value="1"/>
</dbReference>
<evidence type="ECO:0000256" key="1">
    <source>
        <dbReference type="ARBA" id="ARBA00022603"/>
    </source>
</evidence>
<keyword evidence="1 4" id="KW-0489">Methyltransferase</keyword>
<dbReference type="Gene3D" id="3.40.50.150">
    <property type="entry name" value="Vaccinia Virus protein VP39"/>
    <property type="match status" value="1"/>
</dbReference>
<dbReference type="EMBL" id="AP026708">
    <property type="protein sequence ID" value="BDQ33763.1"/>
    <property type="molecule type" value="Genomic_DNA"/>
</dbReference>
<proteinExistence type="predicted"/>
<name>A0ABM8AQR9_9BACT</name>
<dbReference type="SUPFAM" id="SSF53335">
    <property type="entry name" value="S-adenosyl-L-methionine-dependent methyltransferases"/>
    <property type="match status" value="1"/>
</dbReference>
<evidence type="ECO:0000313" key="5">
    <source>
        <dbReference type="Proteomes" id="UP001061361"/>
    </source>
</evidence>
<dbReference type="PANTHER" id="PTHR43861">
    <property type="entry name" value="TRANS-ACONITATE 2-METHYLTRANSFERASE-RELATED"/>
    <property type="match status" value="1"/>
</dbReference>
<evidence type="ECO:0000313" key="4">
    <source>
        <dbReference type="EMBL" id="BDQ33763.1"/>
    </source>
</evidence>
<feature type="domain" description="Methyltransferase" evidence="3">
    <location>
        <begin position="74"/>
        <end position="167"/>
    </location>
</feature>
<dbReference type="GO" id="GO:0032259">
    <property type="term" value="P:methylation"/>
    <property type="evidence" value="ECO:0007669"/>
    <property type="project" value="UniProtKB-KW"/>
</dbReference>
<dbReference type="InterPro" id="IPR029063">
    <property type="entry name" value="SAM-dependent_MTases_sf"/>
</dbReference>
<keyword evidence="5" id="KW-1185">Reference proteome</keyword>
<dbReference type="Proteomes" id="UP001061361">
    <property type="component" value="Chromosome"/>
</dbReference>
<protein>
    <submittedName>
        <fullName evidence="4">Methyltransferase</fullName>
    </submittedName>
</protein>
<keyword evidence="2" id="KW-0808">Transferase</keyword>
<evidence type="ECO:0000259" key="3">
    <source>
        <dbReference type="Pfam" id="PF13649"/>
    </source>
</evidence>
<dbReference type="RefSeq" id="WP_264983819.1">
    <property type="nucleotide sequence ID" value="NZ_AP026708.1"/>
</dbReference>
<accession>A0ABM8AQR9</accession>
<sequence length="279" mass="30356">MTNPLFDTVRHTPDAASLWDGSHKIPWNDPAFSARILREHLSQDHHLASRKSSVIEAQCAWIASRCLSGGPASILDLGCGPGLYSRLLAGDANYYIGLDFSPASIGYAQDTFGAPGKAEFRLADVAEADFGGPFELAMMLYGELNVFPPEVCQRILAKAHAALAPGGRLLIERQRFGAVRKSGQEPRSRTRADNGGLFSDRAYVCLTENHWFDAESVALQCFHVLAQGDAEPVTYRSTTRAWTGDEMEGLLRQAGFADVAHHDDWPVPDNGLALVSATK</sequence>
<evidence type="ECO:0000256" key="2">
    <source>
        <dbReference type="ARBA" id="ARBA00022679"/>
    </source>
</evidence>
<gene>
    <name evidence="4" type="ORF">JCM14722_13050</name>
</gene>
<reference evidence="4" key="1">
    <citation type="submission" date="2022-08" db="EMBL/GenBank/DDBJ databases">
        <title>Genome Sequence of the sulphate-reducing bacterium, Pseudodesulfovibrio portus JCM14722.</title>
        <authorList>
            <person name="Kondo R."/>
            <person name="Kataoka T."/>
        </authorList>
    </citation>
    <scope>NUCLEOTIDE SEQUENCE</scope>
    <source>
        <strain evidence="4">JCM 14722</strain>
    </source>
</reference>